<keyword evidence="2" id="KW-0378">Hydrolase</keyword>
<feature type="domain" description="VapC9 PIN-like" evidence="1">
    <location>
        <begin position="3"/>
        <end position="118"/>
    </location>
</feature>
<sequence>MKIIIDTNALMVPAEFGVDIFSELSKLGFDEWIIPSGVARELEVIASRGRGKSRDAARVALSLMDRCRTIETARAGRNVDDSIRELAVGMKVAVFTNDAELKGRLREGGVKVVYLRQRSYLASVP</sequence>
<dbReference type="GO" id="GO:0016787">
    <property type="term" value="F:hydrolase activity"/>
    <property type="evidence" value="ECO:0007669"/>
    <property type="project" value="UniProtKB-KW"/>
</dbReference>
<dbReference type="Gene3D" id="3.40.50.1010">
    <property type="entry name" value="5'-nuclease"/>
    <property type="match status" value="1"/>
</dbReference>
<proteinExistence type="predicted"/>
<dbReference type="InterPro" id="IPR041120">
    <property type="entry name" value="PIN_9"/>
</dbReference>
<dbReference type="SUPFAM" id="SSF88723">
    <property type="entry name" value="PIN domain-like"/>
    <property type="match status" value="1"/>
</dbReference>
<evidence type="ECO:0000259" key="1">
    <source>
        <dbReference type="Pfam" id="PF18477"/>
    </source>
</evidence>
<reference evidence="2" key="1">
    <citation type="submission" date="2020-06" db="EMBL/GenBank/DDBJ databases">
        <title>Unique genomic features of the anaerobic methanotrophic archaea.</title>
        <authorList>
            <person name="Chadwick G.L."/>
            <person name="Skennerton C.T."/>
            <person name="Laso-Perez R."/>
            <person name="Leu A.O."/>
            <person name="Speth D.R."/>
            <person name="Yu H."/>
            <person name="Morgan-Lang C."/>
            <person name="Hatzenpichler R."/>
            <person name="Goudeau D."/>
            <person name="Malmstrom R."/>
            <person name="Brazelton W.J."/>
            <person name="Woyke T."/>
            <person name="Hallam S.J."/>
            <person name="Tyson G.W."/>
            <person name="Wegener G."/>
            <person name="Boetius A."/>
            <person name="Orphan V."/>
        </authorList>
    </citation>
    <scope>NUCLEOTIDE SEQUENCE</scope>
</reference>
<dbReference type="Pfam" id="PF18477">
    <property type="entry name" value="PIN_9"/>
    <property type="match status" value="1"/>
</dbReference>
<accession>A0A7G9YKJ7</accession>
<organism evidence="2">
    <name type="scientific">Candidatus Methanogaster sp. ANME-2c ERB4</name>
    <dbReference type="NCBI Taxonomy" id="2759911"/>
    <lineage>
        <taxon>Archaea</taxon>
        <taxon>Methanobacteriati</taxon>
        <taxon>Methanobacteriota</taxon>
        <taxon>Stenosarchaea group</taxon>
        <taxon>Methanomicrobia</taxon>
        <taxon>Methanosarcinales</taxon>
        <taxon>ANME-2 cluster</taxon>
        <taxon>Candidatus Methanogasteraceae</taxon>
        <taxon>Candidatus Methanogaster</taxon>
    </lineage>
</organism>
<dbReference type="EC" id="3.1.-.-" evidence="2"/>
<protein>
    <submittedName>
        <fullName evidence="2">Ribonuclease VapC9</fullName>
        <ecNumber evidence="2">3.1.-.-</ecNumber>
    </submittedName>
</protein>
<gene>
    <name evidence="2" type="primary">vapC9</name>
    <name evidence="2" type="ORF">NKHFGJIK_00009</name>
</gene>
<dbReference type="InterPro" id="IPR029060">
    <property type="entry name" value="PIN-like_dom_sf"/>
</dbReference>
<dbReference type="EMBL" id="MT631353">
    <property type="protein sequence ID" value="QNO48531.1"/>
    <property type="molecule type" value="Genomic_DNA"/>
</dbReference>
<name>A0A7G9YKJ7_9EURY</name>
<dbReference type="AlphaFoldDB" id="A0A7G9YKJ7"/>
<evidence type="ECO:0000313" key="2">
    <source>
        <dbReference type="EMBL" id="QNO48531.1"/>
    </source>
</evidence>
<dbReference type="CDD" id="cd09879">
    <property type="entry name" value="PIN_VapC_AF0591-like"/>
    <property type="match status" value="1"/>
</dbReference>